<name>A0A8S9UL54_PHYIN</name>
<evidence type="ECO:0000313" key="1">
    <source>
        <dbReference type="EMBL" id="KAF4140217.1"/>
    </source>
</evidence>
<comment type="caution">
    <text evidence="1">The sequence shown here is derived from an EMBL/GenBank/DDBJ whole genome shotgun (WGS) entry which is preliminary data.</text>
</comment>
<proteinExistence type="predicted"/>
<gene>
    <name evidence="1" type="ORF">GN958_ATG10569</name>
</gene>
<organism evidence="1 2">
    <name type="scientific">Phytophthora infestans</name>
    <name type="common">Potato late blight agent</name>
    <name type="synonym">Botrytis infestans</name>
    <dbReference type="NCBI Taxonomy" id="4787"/>
    <lineage>
        <taxon>Eukaryota</taxon>
        <taxon>Sar</taxon>
        <taxon>Stramenopiles</taxon>
        <taxon>Oomycota</taxon>
        <taxon>Peronosporomycetes</taxon>
        <taxon>Peronosporales</taxon>
        <taxon>Peronosporaceae</taxon>
        <taxon>Phytophthora</taxon>
    </lineage>
</organism>
<evidence type="ECO:0000313" key="2">
    <source>
        <dbReference type="Proteomes" id="UP000704712"/>
    </source>
</evidence>
<sequence>MADLGHSLVHLAQCLFNSLDTFLYNIMLTVSQCETAWRRVSIVVAGPCNCQYVAKRRHACVSGSTLERFVAEELGKMPQTLKSVQVFLNR</sequence>
<accession>A0A8S9UL54</accession>
<dbReference type="Proteomes" id="UP000704712">
    <property type="component" value="Unassembled WGS sequence"/>
</dbReference>
<reference evidence="1" key="1">
    <citation type="submission" date="2020-03" db="EMBL/GenBank/DDBJ databases">
        <title>Hybrid Assembly of Korean Phytophthora infestans isolates.</title>
        <authorList>
            <person name="Prokchorchik M."/>
            <person name="Lee Y."/>
            <person name="Seo J."/>
            <person name="Cho J.-H."/>
            <person name="Park Y.-E."/>
            <person name="Jang D.-C."/>
            <person name="Im J.-S."/>
            <person name="Choi J.-G."/>
            <person name="Park H.-J."/>
            <person name="Lee G.-B."/>
            <person name="Lee Y.-G."/>
            <person name="Hong S.-Y."/>
            <person name="Cho K."/>
            <person name="Sohn K.H."/>
        </authorList>
    </citation>
    <scope>NUCLEOTIDE SEQUENCE</scope>
    <source>
        <strain evidence="1">KR_2_A2</strain>
    </source>
</reference>
<protein>
    <submittedName>
        <fullName evidence="1">Uncharacterized protein</fullName>
    </submittedName>
</protein>
<dbReference type="EMBL" id="JAACNO010001482">
    <property type="protein sequence ID" value="KAF4140217.1"/>
    <property type="molecule type" value="Genomic_DNA"/>
</dbReference>
<dbReference type="AlphaFoldDB" id="A0A8S9UL54"/>